<dbReference type="EMBL" id="VBSN01000076">
    <property type="protein sequence ID" value="KAA6430329.1"/>
    <property type="molecule type" value="Genomic_DNA"/>
</dbReference>
<dbReference type="PANTHER" id="PTHR45180">
    <property type="entry name" value="OS01G0307686 PROTEIN"/>
    <property type="match status" value="1"/>
</dbReference>
<name>A0A5M8Q3B8_9BACT</name>
<sequence length="252" mass="28932">MKDNFSKQADAYARFRPTYPDEAFDFILSTVKAKDAAWDCGTGNGQLAAKLSGHFTSVFATDISEKQLGNAVKRDNIQYIVASAEENSFTENQFDLVTIAQAIHWFNFDNFYAKVRSVLKNDGIIAVIGYALLEIDEATDKVVQKLYTDILGPYWDKEREYINKRYTTIPFPFDEIKSDQQFAQIMKWSADDLMNYMNTWSAVQHYIEKNNSNPVELIAEELHRTWGNDPKKNIRFPTLLRIGKSLKQRPGA</sequence>
<evidence type="ECO:0000313" key="3">
    <source>
        <dbReference type="Proteomes" id="UP000323994"/>
    </source>
</evidence>
<keyword evidence="2" id="KW-0808">Transferase</keyword>
<dbReference type="Pfam" id="PF08241">
    <property type="entry name" value="Methyltransf_11"/>
    <property type="match status" value="1"/>
</dbReference>
<evidence type="ECO:0000313" key="2">
    <source>
        <dbReference type="EMBL" id="KAA6430329.1"/>
    </source>
</evidence>
<comment type="caution">
    <text evidence="2">The sequence shown here is derived from an EMBL/GenBank/DDBJ whole genome shotgun (WGS) entry which is preliminary data.</text>
</comment>
<dbReference type="GO" id="GO:0032259">
    <property type="term" value="P:methylation"/>
    <property type="evidence" value="ECO:0007669"/>
    <property type="project" value="UniProtKB-KW"/>
</dbReference>
<evidence type="ECO:0000259" key="1">
    <source>
        <dbReference type="Pfam" id="PF08241"/>
    </source>
</evidence>
<dbReference type="Gene3D" id="3.40.50.150">
    <property type="entry name" value="Vaccinia Virus protein VP39"/>
    <property type="match status" value="1"/>
</dbReference>
<dbReference type="InterPro" id="IPR029063">
    <property type="entry name" value="SAM-dependent_MTases_sf"/>
</dbReference>
<keyword evidence="2" id="KW-0489">Methyltransferase</keyword>
<protein>
    <submittedName>
        <fullName evidence="2">Class I SAM-dependent methyltransferase</fullName>
    </submittedName>
</protein>
<gene>
    <name evidence="2" type="ORF">FEM33_25310</name>
</gene>
<keyword evidence="3" id="KW-1185">Reference proteome</keyword>
<accession>A0A5M8Q3B8</accession>
<dbReference type="Proteomes" id="UP000323994">
    <property type="component" value="Unassembled WGS sequence"/>
</dbReference>
<dbReference type="CDD" id="cd02440">
    <property type="entry name" value="AdoMet_MTases"/>
    <property type="match status" value="1"/>
</dbReference>
<feature type="domain" description="Methyltransferase type 11" evidence="1">
    <location>
        <begin position="39"/>
        <end position="126"/>
    </location>
</feature>
<dbReference type="SUPFAM" id="SSF53335">
    <property type="entry name" value="S-adenosyl-L-methionine-dependent methyltransferases"/>
    <property type="match status" value="1"/>
</dbReference>
<dbReference type="PANTHER" id="PTHR45180:SF1">
    <property type="entry name" value="OS01G0307686 PROTEIN"/>
    <property type="match status" value="1"/>
</dbReference>
<organism evidence="2 3">
    <name type="scientific">Dyadobacter flavalbus</name>
    <dbReference type="NCBI Taxonomy" id="2579942"/>
    <lineage>
        <taxon>Bacteria</taxon>
        <taxon>Pseudomonadati</taxon>
        <taxon>Bacteroidota</taxon>
        <taxon>Cytophagia</taxon>
        <taxon>Cytophagales</taxon>
        <taxon>Spirosomataceae</taxon>
        <taxon>Dyadobacter</taxon>
    </lineage>
</organism>
<dbReference type="GO" id="GO:0008757">
    <property type="term" value="F:S-adenosylmethionine-dependent methyltransferase activity"/>
    <property type="evidence" value="ECO:0007669"/>
    <property type="project" value="InterPro"/>
</dbReference>
<dbReference type="OrthoDB" id="9797252at2"/>
<reference evidence="2 3" key="1">
    <citation type="submission" date="2019-05" db="EMBL/GenBank/DDBJ databases">
        <authorList>
            <person name="Qu J.-H."/>
        </authorList>
    </citation>
    <scope>NUCLEOTIDE SEQUENCE [LARGE SCALE GENOMIC DNA]</scope>
    <source>
        <strain evidence="2 3">NS28</strain>
    </source>
</reference>
<dbReference type="InterPro" id="IPR013216">
    <property type="entry name" value="Methyltransf_11"/>
</dbReference>
<dbReference type="AlphaFoldDB" id="A0A5M8Q3B8"/>
<dbReference type="RefSeq" id="WP_139014766.1">
    <property type="nucleotide sequence ID" value="NZ_VBSN01000076.1"/>
</dbReference>
<proteinExistence type="predicted"/>